<evidence type="ECO:0000313" key="1">
    <source>
        <dbReference type="EMBL" id="MFC7385682.1"/>
    </source>
</evidence>
<proteinExistence type="predicted"/>
<name>A0ABW2P7T6_9ACTN</name>
<sequence>MTTWLRGGDPLSKLTEDERRDLRDILSSPELNDPRVHADREVGQQLADFFRKDMPDVDEVVIGRIFLRTAVTITQLGDAGMPLEQIANILTLSALDLTALELARDPGP</sequence>
<dbReference type="EMBL" id="JBHTCG010000020">
    <property type="protein sequence ID" value="MFC7385682.1"/>
    <property type="molecule type" value="Genomic_DNA"/>
</dbReference>
<evidence type="ECO:0000313" key="2">
    <source>
        <dbReference type="Proteomes" id="UP001596496"/>
    </source>
</evidence>
<reference evidence="2" key="1">
    <citation type="journal article" date="2019" name="Int. J. Syst. Evol. Microbiol.">
        <title>The Global Catalogue of Microorganisms (GCM) 10K type strain sequencing project: providing services to taxonomists for standard genome sequencing and annotation.</title>
        <authorList>
            <consortium name="The Broad Institute Genomics Platform"/>
            <consortium name="The Broad Institute Genome Sequencing Center for Infectious Disease"/>
            <person name="Wu L."/>
            <person name="Ma J."/>
        </authorList>
    </citation>
    <scope>NUCLEOTIDE SEQUENCE [LARGE SCALE GENOMIC DNA]</scope>
    <source>
        <strain evidence="2">CECT 7649</strain>
    </source>
</reference>
<dbReference type="Proteomes" id="UP001596496">
    <property type="component" value="Unassembled WGS sequence"/>
</dbReference>
<organism evidence="1 2">
    <name type="scientific">Sphaerisporangium rhizosphaerae</name>
    <dbReference type="NCBI Taxonomy" id="2269375"/>
    <lineage>
        <taxon>Bacteria</taxon>
        <taxon>Bacillati</taxon>
        <taxon>Actinomycetota</taxon>
        <taxon>Actinomycetes</taxon>
        <taxon>Streptosporangiales</taxon>
        <taxon>Streptosporangiaceae</taxon>
        <taxon>Sphaerisporangium</taxon>
    </lineage>
</organism>
<dbReference type="RefSeq" id="WP_354845068.1">
    <property type="nucleotide sequence ID" value="NZ_JBHTCG010000020.1"/>
</dbReference>
<gene>
    <name evidence="1" type="ORF">ACFQSB_25980</name>
</gene>
<comment type="caution">
    <text evidence="1">The sequence shown here is derived from an EMBL/GenBank/DDBJ whole genome shotgun (WGS) entry which is preliminary data.</text>
</comment>
<accession>A0ABW2P7T6</accession>
<keyword evidence="2" id="KW-1185">Reference proteome</keyword>
<protein>
    <submittedName>
        <fullName evidence="1">Uncharacterized protein</fullName>
    </submittedName>
</protein>